<dbReference type="STRING" id="240159.A0A4U5TWE6"/>
<sequence length="788" mass="90944">MKSKADEEEYWNSSKFKAFTFDDEDDEFSRLKESKQAVNSIRRLVEEDDDEDDVEKVSWSGEPVGSISWSVRETAASNQKTDREPAFPKINTDTPAISKSNSGYSLSSLFKGEAALSDSSVRLYAPELRKPKSEYKDYVSDWSPEETVQRMQQGKVVSLEKFRSLQDKLLLLDIAVSAHDGNVITAVLIYLKRTLSKEVLFRELESRQIALRHFIHYLTETRDQRLLLELLRALCRTEDMALLQYKEHLSIADENKRRDFLKSCLSLPFSAEDSAHVQDHYTVLERQIIIEANDRQAEREGKVEIFQKFPRRASILNMPLITTLYYCSFYHYTEPEGTYSSPLNIRQTFKYFVTALAARAKLKAWSDVDALFTSRNWLGFTRKKSPLSFQRVVDILQKNSAPTQVLQDYVALVDDADVRISLAQKHKCHDIIINTYRDLKDRQMLLGYRGKVERGSVEERKIDELLNNPNESDVLKWVVRKEFGDLRRCLEVEEAGFMQQVETSAAVLISSLQSQTDQLNQNLNRLQEAQNTLQDLSNEGHLAFIMVLFREVQVLQRKQERIFSSLNFKPGFNHNDIKLTVWKRLHRKVLPSPEPLKLDSQTAHPMLELLHGDTVVVCGALLRRLPDNPERFSYSYCILADRGFSSGKHYWEVEVGHKPKWRLGLIKGTTNRKAKLVKNPESGVWLIGLKDGVYEAFTSPRVVLPVLCPPRRVGLFLDYEGKGLTFYNTDSSDELIVIYSFRVEVQGKVYPLLDVCWHDRGDNKQPLILCEPHRENLPTLPQPQKHDK</sequence>
<evidence type="ECO:0000256" key="5">
    <source>
        <dbReference type="ARBA" id="ARBA00022753"/>
    </source>
</evidence>
<name>A0A4U5TWE6_COLLU</name>
<dbReference type="Pfam" id="PF13765">
    <property type="entry name" value="PRY"/>
    <property type="match status" value="1"/>
</dbReference>
<evidence type="ECO:0000256" key="6">
    <source>
        <dbReference type="ARBA" id="ARBA00023329"/>
    </source>
</evidence>
<feature type="coiled-coil region" evidence="9">
    <location>
        <begin position="509"/>
        <end position="539"/>
    </location>
</feature>
<dbReference type="GO" id="GO:0006886">
    <property type="term" value="P:intracellular protein transport"/>
    <property type="evidence" value="ECO:0007669"/>
    <property type="project" value="TreeGrafter"/>
</dbReference>
<dbReference type="InterPro" id="IPR043136">
    <property type="entry name" value="B30.2/SPRY_sf"/>
</dbReference>
<dbReference type="PANTHER" id="PTHR13364:SF6">
    <property type="entry name" value="SPERMATOGENESIS-DEFECTIVE PROTEIN 39 HOMOLOG"/>
    <property type="match status" value="1"/>
</dbReference>
<dbReference type="PRINTS" id="PR01407">
    <property type="entry name" value="BUTYPHLNCDUF"/>
</dbReference>
<evidence type="ECO:0000256" key="2">
    <source>
        <dbReference type="ARBA" id="ARBA00004541"/>
    </source>
</evidence>
<dbReference type="InterPro" id="IPR003879">
    <property type="entry name" value="Butyrophylin_SPRY"/>
</dbReference>
<organism evidence="12 13">
    <name type="scientific">Collichthys lucidus</name>
    <name type="common">Big head croaker</name>
    <name type="synonym">Sciaena lucida</name>
    <dbReference type="NCBI Taxonomy" id="240159"/>
    <lineage>
        <taxon>Eukaryota</taxon>
        <taxon>Metazoa</taxon>
        <taxon>Chordata</taxon>
        <taxon>Craniata</taxon>
        <taxon>Vertebrata</taxon>
        <taxon>Euteleostomi</taxon>
        <taxon>Actinopterygii</taxon>
        <taxon>Neopterygii</taxon>
        <taxon>Teleostei</taxon>
        <taxon>Neoteleostei</taxon>
        <taxon>Acanthomorphata</taxon>
        <taxon>Eupercaria</taxon>
        <taxon>Sciaenidae</taxon>
        <taxon>Collichthys</taxon>
    </lineage>
</organism>
<evidence type="ECO:0000256" key="8">
    <source>
        <dbReference type="ARBA" id="ARBA00031270"/>
    </source>
</evidence>
<reference evidence="12 13" key="1">
    <citation type="submission" date="2019-01" db="EMBL/GenBank/DDBJ databases">
        <title>Genome Assembly of Collichthys lucidus.</title>
        <authorList>
            <person name="Cai M."/>
            <person name="Xiao S."/>
        </authorList>
    </citation>
    <scope>NUCLEOTIDE SEQUENCE [LARGE SCALE GENOMIC DNA]</scope>
    <source>
        <strain evidence="12">JT15FE1705JMU</strain>
        <tissue evidence="12">Muscle</tissue>
    </source>
</reference>
<proteinExistence type="predicted"/>
<dbReference type="SMART" id="SM00449">
    <property type="entry name" value="SPRY"/>
    <property type="match status" value="1"/>
</dbReference>
<dbReference type="SMART" id="SM00589">
    <property type="entry name" value="PRY"/>
    <property type="match status" value="1"/>
</dbReference>
<dbReference type="Gene3D" id="2.60.120.920">
    <property type="match status" value="1"/>
</dbReference>
<evidence type="ECO:0000313" key="12">
    <source>
        <dbReference type="EMBL" id="TKS65111.1"/>
    </source>
</evidence>
<dbReference type="Proteomes" id="UP000298787">
    <property type="component" value="Unassembled WGS sequence"/>
</dbReference>
<dbReference type="InterPro" id="IPR006574">
    <property type="entry name" value="PRY"/>
</dbReference>
<keyword evidence="5" id="KW-0967">Endosome</keyword>
<evidence type="ECO:0000256" key="1">
    <source>
        <dbReference type="ARBA" id="ARBA00004412"/>
    </source>
</evidence>
<feature type="domain" description="B30.2/SPRY" evidence="11">
    <location>
        <begin position="576"/>
        <end position="774"/>
    </location>
</feature>
<dbReference type="FunFam" id="2.60.120.920:FF:000004">
    <property type="entry name" value="Butyrophilin subfamily 1 member A1"/>
    <property type="match status" value="1"/>
</dbReference>
<comment type="subcellular location">
    <subcellularLocation>
        <location evidence="2">Cytoplasmic vesicle</location>
    </subcellularLocation>
    <subcellularLocation>
        <location evidence="1">Early endosome</location>
    </subcellularLocation>
    <subcellularLocation>
        <location evidence="3">Late endosome</location>
    </subcellularLocation>
</comment>
<keyword evidence="9" id="KW-0175">Coiled coil</keyword>
<dbReference type="EMBL" id="ML142789">
    <property type="protein sequence ID" value="TKS65111.1"/>
    <property type="molecule type" value="Genomic_DNA"/>
</dbReference>
<dbReference type="InterPro" id="IPR040057">
    <property type="entry name" value="Spe-39"/>
</dbReference>
<dbReference type="InterPro" id="IPR001870">
    <property type="entry name" value="B30.2/SPRY"/>
</dbReference>
<keyword evidence="6" id="KW-0968">Cytoplasmic vesicle</keyword>
<accession>A0A4U5TWE6</accession>
<protein>
    <recommendedName>
        <fullName evidence="4">Spermatogenesis-defective protein 39 homolog</fullName>
    </recommendedName>
    <alternativeName>
        <fullName evidence="7">VPS33B-interacting protein in apical-basolateral polarity regulator</fullName>
    </alternativeName>
    <alternativeName>
        <fullName evidence="8">VPS33B-interacting protein in polarity and apical restriction</fullName>
    </alternativeName>
</protein>
<dbReference type="InterPro" id="IPR003877">
    <property type="entry name" value="SPRY_dom"/>
</dbReference>
<dbReference type="AlphaFoldDB" id="A0A4U5TWE6"/>
<dbReference type="PROSITE" id="PS50188">
    <property type="entry name" value="B302_SPRY"/>
    <property type="match status" value="1"/>
</dbReference>
<keyword evidence="13" id="KW-1185">Reference proteome</keyword>
<dbReference type="Pfam" id="PF00622">
    <property type="entry name" value="SPRY"/>
    <property type="match status" value="1"/>
</dbReference>
<evidence type="ECO:0000256" key="4">
    <source>
        <dbReference type="ARBA" id="ARBA00019368"/>
    </source>
</evidence>
<dbReference type="PANTHER" id="PTHR13364">
    <property type="entry name" value="DEFECTIVE SPERMATOGENESIS PROTEIN 39"/>
    <property type="match status" value="1"/>
</dbReference>
<evidence type="ECO:0000256" key="3">
    <source>
        <dbReference type="ARBA" id="ARBA00004603"/>
    </source>
</evidence>
<feature type="region of interest" description="Disordered" evidence="10">
    <location>
        <begin position="75"/>
        <end position="94"/>
    </location>
</feature>
<gene>
    <name evidence="12" type="ORF">D9C73_027642</name>
</gene>
<evidence type="ECO:0000256" key="9">
    <source>
        <dbReference type="SAM" id="Coils"/>
    </source>
</evidence>
<dbReference type="InterPro" id="IPR013320">
    <property type="entry name" value="ConA-like_dom_sf"/>
</dbReference>
<evidence type="ECO:0000313" key="13">
    <source>
        <dbReference type="Proteomes" id="UP000298787"/>
    </source>
</evidence>
<evidence type="ECO:0000256" key="10">
    <source>
        <dbReference type="SAM" id="MobiDB-lite"/>
    </source>
</evidence>
<dbReference type="SUPFAM" id="SSF49899">
    <property type="entry name" value="Concanavalin A-like lectins/glucanases"/>
    <property type="match status" value="1"/>
</dbReference>
<evidence type="ECO:0000259" key="11">
    <source>
        <dbReference type="PROSITE" id="PS50188"/>
    </source>
</evidence>
<dbReference type="GO" id="GO:0005769">
    <property type="term" value="C:early endosome"/>
    <property type="evidence" value="ECO:0007669"/>
    <property type="project" value="UniProtKB-SubCell"/>
</dbReference>
<evidence type="ECO:0000256" key="7">
    <source>
        <dbReference type="ARBA" id="ARBA00029984"/>
    </source>
</evidence>
<dbReference type="GO" id="GO:0005770">
    <property type="term" value="C:late endosome"/>
    <property type="evidence" value="ECO:0007669"/>
    <property type="project" value="UniProtKB-SubCell"/>
</dbReference>
<dbReference type="GO" id="GO:0007034">
    <property type="term" value="P:vacuolar transport"/>
    <property type="evidence" value="ECO:0007669"/>
    <property type="project" value="TreeGrafter"/>
</dbReference>